<dbReference type="Pfam" id="PF13411">
    <property type="entry name" value="MerR_1"/>
    <property type="match status" value="1"/>
</dbReference>
<dbReference type="PROSITE" id="PS50937">
    <property type="entry name" value="HTH_MERR_2"/>
    <property type="match status" value="1"/>
</dbReference>
<dbReference type="PANTHER" id="PTHR30204">
    <property type="entry name" value="REDOX-CYCLING DRUG-SENSING TRANSCRIPTIONAL ACTIVATOR SOXR"/>
    <property type="match status" value="1"/>
</dbReference>
<dbReference type="InterPro" id="IPR047057">
    <property type="entry name" value="MerR_fam"/>
</dbReference>
<organism evidence="6 7">
    <name type="scientific">Oceanitalea stevensii</name>
    <dbReference type="NCBI Taxonomy" id="2763072"/>
    <lineage>
        <taxon>Bacteria</taxon>
        <taxon>Bacillati</taxon>
        <taxon>Actinomycetota</taxon>
        <taxon>Actinomycetes</taxon>
        <taxon>Micrococcales</taxon>
        <taxon>Bogoriellaceae</taxon>
        <taxon>Georgenia</taxon>
    </lineage>
</organism>
<keyword evidence="3" id="KW-0010">Activator</keyword>
<dbReference type="Pfam" id="PF07739">
    <property type="entry name" value="TipAS"/>
    <property type="match status" value="1"/>
</dbReference>
<evidence type="ECO:0000256" key="1">
    <source>
        <dbReference type="ARBA" id="ARBA00023015"/>
    </source>
</evidence>
<reference evidence="6 7" key="1">
    <citation type="submission" date="2020-08" db="EMBL/GenBank/DDBJ databases">
        <title>A Genomic Blueprint of the Chicken Gut Microbiome.</title>
        <authorList>
            <person name="Gilroy R."/>
            <person name="Ravi A."/>
            <person name="Getino M."/>
            <person name="Pursley I."/>
            <person name="Horton D.L."/>
            <person name="Alikhan N.-F."/>
            <person name="Baker D."/>
            <person name="Gharbi K."/>
            <person name="Hall N."/>
            <person name="Watson M."/>
            <person name="Adriaenssens E.M."/>
            <person name="Foster-Nyarko E."/>
            <person name="Jarju S."/>
            <person name="Secka A."/>
            <person name="Antonio M."/>
            <person name="Oren A."/>
            <person name="Chaudhuri R."/>
            <person name="La Ragione R.M."/>
            <person name="Hildebrand F."/>
            <person name="Pallen M.J."/>
        </authorList>
    </citation>
    <scope>NUCLEOTIDE SEQUENCE [LARGE SCALE GENOMIC DNA]</scope>
    <source>
        <strain evidence="6 7">Sa1BUA1</strain>
    </source>
</reference>
<keyword evidence="1" id="KW-0805">Transcription regulation</keyword>
<evidence type="ECO:0000313" key="7">
    <source>
        <dbReference type="Proteomes" id="UP000661894"/>
    </source>
</evidence>
<evidence type="ECO:0000313" key="6">
    <source>
        <dbReference type="EMBL" id="MBD8061175.1"/>
    </source>
</evidence>
<dbReference type="PRINTS" id="PR00040">
    <property type="entry name" value="HTHMERR"/>
</dbReference>
<dbReference type="SMART" id="SM00422">
    <property type="entry name" value="HTH_MERR"/>
    <property type="match status" value="1"/>
</dbReference>
<keyword evidence="4" id="KW-0804">Transcription</keyword>
<dbReference type="Gene3D" id="1.10.1660.10">
    <property type="match status" value="1"/>
</dbReference>
<evidence type="ECO:0000256" key="3">
    <source>
        <dbReference type="ARBA" id="ARBA00023159"/>
    </source>
</evidence>
<protein>
    <submittedName>
        <fullName evidence="6">MerR family transcriptional regulator</fullName>
    </submittedName>
</protein>
<name>A0ABR8YYP4_9MICO</name>
<dbReference type="SUPFAM" id="SSF89082">
    <property type="entry name" value="Antibiotic binding domain of TipA-like multidrug resistance regulators"/>
    <property type="match status" value="1"/>
</dbReference>
<dbReference type="InterPro" id="IPR000551">
    <property type="entry name" value="MerR-type_HTH_dom"/>
</dbReference>
<evidence type="ECO:0000256" key="2">
    <source>
        <dbReference type="ARBA" id="ARBA00023125"/>
    </source>
</evidence>
<gene>
    <name evidence="6" type="ORF">H9624_02400</name>
</gene>
<dbReference type="RefSeq" id="WP_251838312.1">
    <property type="nucleotide sequence ID" value="NZ_JACSPO010000001.1"/>
</dbReference>
<accession>A0ABR8YYP4</accession>
<comment type="caution">
    <text evidence="6">The sequence shown here is derived from an EMBL/GenBank/DDBJ whole genome shotgun (WGS) entry which is preliminary data.</text>
</comment>
<evidence type="ECO:0000259" key="5">
    <source>
        <dbReference type="PROSITE" id="PS50937"/>
    </source>
</evidence>
<dbReference type="Gene3D" id="1.10.490.50">
    <property type="entry name" value="Antibiotic binding domain of TipA-like multidrug resistance regulators"/>
    <property type="match status" value="1"/>
</dbReference>
<dbReference type="SUPFAM" id="SSF46955">
    <property type="entry name" value="Putative DNA-binding domain"/>
    <property type="match status" value="1"/>
</dbReference>
<dbReference type="InterPro" id="IPR012925">
    <property type="entry name" value="TipAS_dom"/>
</dbReference>
<keyword evidence="7" id="KW-1185">Reference proteome</keyword>
<keyword evidence="2" id="KW-0238">DNA-binding</keyword>
<dbReference type="InterPro" id="IPR009061">
    <property type="entry name" value="DNA-bd_dom_put_sf"/>
</dbReference>
<dbReference type="EMBL" id="JACSPO010000001">
    <property type="protein sequence ID" value="MBD8061175.1"/>
    <property type="molecule type" value="Genomic_DNA"/>
</dbReference>
<feature type="domain" description="HTH merR-type" evidence="5">
    <location>
        <begin position="10"/>
        <end position="79"/>
    </location>
</feature>
<evidence type="ECO:0000256" key="4">
    <source>
        <dbReference type="ARBA" id="ARBA00023163"/>
    </source>
</evidence>
<sequence>MTDGTGVLTVLTVGQVAERFGVTVRTLHHYDAIGLLSPSARSQAGYRLYTEEDVTRLQHVVVYRRLDFSLEEIAQLLDDGTRPALLEHLRRQRSAVVSRLEELAELVTAIDRALEKEMTGVNLTKEEQRELFGDGFSDEYAAEAKDRWGDTDAWRQSQQRTSRYTKADWEEIKAEAEEVNAAFVAALEAGEPATSEAAMDAAERARLHIHERFYSLSADFHRNLGDMYVSDPRFTKTYEDIRPGLAQYVRDAIHANADRHAARG</sequence>
<dbReference type="PANTHER" id="PTHR30204:SF90">
    <property type="entry name" value="HTH-TYPE TRANSCRIPTIONAL ACTIVATOR MTA"/>
    <property type="match status" value="1"/>
</dbReference>
<proteinExistence type="predicted"/>
<dbReference type="CDD" id="cd01106">
    <property type="entry name" value="HTH_TipAL-Mta"/>
    <property type="match status" value="1"/>
</dbReference>
<dbReference type="Proteomes" id="UP000661894">
    <property type="component" value="Unassembled WGS sequence"/>
</dbReference>
<dbReference type="InterPro" id="IPR036244">
    <property type="entry name" value="TipA-like_antibiotic-bd"/>
</dbReference>